<feature type="compositionally biased region" description="Polar residues" evidence="6">
    <location>
        <begin position="76"/>
        <end position="89"/>
    </location>
</feature>
<proteinExistence type="inferred from homology"/>
<evidence type="ECO:0000256" key="4">
    <source>
        <dbReference type="ARBA" id="ARBA00022801"/>
    </source>
</evidence>
<dbReference type="Pfam" id="PF00026">
    <property type="entry name" value="Asp"/>
    <property type="match status" value="1"/>
</dbReference>
<dbReference type="GO" id="GO:0006508">
    <property type="term" value="P:proteolysis"/>
    <property type="evidence" value="ECO:0007669"/>
    <property type="project" value="UniProtKB-KW"/>
</dbReference>
<dbReference type="Proteomes" id="UP000784919">
    <property type="component" value="Unassembled WGS sequence"/>
</dbReference>
<dbReference type="SUPFAM" id="SSF50630">
    <property type="entry name" value="Acid proteases"/>
    <property type="match status" value="1"/>
</dbReference>
<keyword evidence="4" id="KW-0378">Hydrolase</keyword>
<dbReference type="CDD" id="cd06097">
    <property type="entry name" value="Aspergillopepsin_like"/>
    <property type="match status" value="1"/>
</dbReference>
<comment type="caution">
    <text evidence="9">The sequence shown here is derived from an EMBL/GenBank/DDBJ whole genome shotgun (WGS) entry which is preliminary data.</text>
</comment>
<dbReference type="GO" id="GO:0004190">
    <property type="term" value="F:aspartic-type endopeptidase activity"/>
    <property type="evidence" value="ECO:0007669"/>
    <property type="project" value="UniProtKB-KW"/>
</dbReference>
<dbReference type="InterPro" id="IPR021109">
    <property type="entry name" value="Peptidase_aspartic_dom_sf"/>
</dbReference>
<evidence type="ECO:0000313" key="9">
    <source>
        <dbReference type="EMBL" id="KAG5975942.1"/>
    </source>
</evidence>
<dbReference type="PROSITE" id="PS51767">
    <property type="entry name" value="PEPTIDASE_A1"/>
    <property type="match status" value="1"/>
</dbReference>
<feature type="domain" description="Peptidase A1" evidence="8">
    <location>
        <begin position="98"/>
        <end position="405"/>
    </location>
</feature>
<dbReference type="EMBL" id="SRPS01000020">
    <property type="protein sequence ID" value="KAG5975942.1"/>
    <property type="molecule type" value="Genomic_DNA"/>
</dbReference>
<evidence type="ECO:0000256" key="6">
    <source>
        <dbReference type="SAM" id="MobiDB-lite"/>
    </source>
</evidence>
<keyword evidence="3" id="KW-0064">Aspartyl protease</keyword>
<organism evidence="9 10">
    <name type="scientific">Claviceps arundinis</name>
    <dbReference type="NCBI Taxonomy" id="1623583"/>
    <lineage>
        <taxon>Eukaryota</taxon>
        <taxon>Fungi</taxon>
        <taxon>Dikarya</taxon>
        <taxon>Ascomycota</taxon>
        <taxon>Pezizomycotina</taxon>
        <taxon>Sordariomycetes</taxon>
        <taxon>Hypocreomycetidae</taxon>
        <taxon>Hypocreales</taxon>
        <taxon>Clavicipitaceae</taxon>
        <taxon>Claviceps</taxon>
    </lineage>
</organism>
<evidence type="ECO:0000259" key="8">
    <source>
        <dbReference type="PROSITE" id="PS51767"/>
    </source>
</evidence>
<feature type="chain" id="PRO_5040450419" description="Peptidase A1 domain-containing protein" evidence="7">
    <location>
        <begin position="21"/>
        <end position="410"/>
    </location>
</feature>
<dbReference type="InterPro" id="IPR001461">
    <property type="entry name" value="Aspartic_peptidase_A1"/>
</dbReference>
<accession>A0A9P7MZ59</accession>
<dbReference type="PRINTS" id="PR00792">
    <property type="entry name" value="PEPSIN"/>
</dbReference>
<gene>
    <name evidence="9" type="ORF">E4U56_002981</name>
</gene>
<comment type="similarity">
    <text evidence="1">Belongs to the peptidase A1 family.</text>
</comment>
<evidence type="ECO:0000256" key="1">
    <source>
        <dbReference type="ARBA" id="ARBA00007447"/>
    </source>
</evidence>
<evidence type="ECO:0000313" key="10">
    <source>
        <dbReference type="Proteomes" id="UP000784919"/>
    </source>
</evidence>
<name>A0A9P7MZ59_9HYPO</name>
<reference evidence="9" key="1">
    <citation type="journal article" date="2020" name="bioRxiv">
        <title>Whole genome comparisons of ergot fungi reveals the divergence and evolution of species within the genus Claviceps are the result of varying mechanisms driving genome evolution and host range expansion.</title>
        <authorList>
            <person name="Wyka S.A."/>
            <person name="Mondo S.J."/>
            <person name="Liu M."/>
            <person name="Dettman J."/>
            <person name="Nalam V."/>
            <person name="Broders K.D."/>
        </authorList>
    </citation>
    <scope>NUCLEOTIDE SEQUENCE</scope>
    <source>
        <strain evidence="9">CCC 1102</strain>
    </source>
</reference>
<dbReference type="InterPro" id="IPR033121">
    <property type="entry name" value="PEPTIDASE_A1"/>
</dbReference>
<protein>
    <recommendedName>
        <fullName evidence="8">Peptidase A1 domain-containing protein</fullName>
    </recommendedName>
</protein>
<dbReference type="InterPro" id="IPR034163">
    <property type="entry name" value="Aspergillopepsin-like_cat_dom"/>
</dbReference>
<evidence type="ECO:0000256" key="2">
    <source>
        <dbReference type="ARBA" id="ARBA00022670"/>
    </source>
</evidence>
<dbReference type="PANTHER" id="PTHR47966:SF2">
    <property type="entry name" value="ASPERGILLOPEPSIN-1-RELATED"/>
    <property type="match status" value="1"/>
</dbReference>
<evidence type="ECO:0000256" key="3">
    <source>
        <dbReference type="ARBA" id="ARBA00022750"/>
    </source>
</evidence>
<evidence type="ECO:0000256" key="7">
    <source>
        <dbReference type="SAM" id="SignalP"/>
    </source>
</evidence>
<feature type="region of interest" description="Disordered" evidence="6">
    <location>
        <begin position="73"/>
        <end position="111"/>
    </location>
</feature>
<feature type="active site" evidence="5">
    <location>
        <position position="116"/>
    </location>
</feature>
<keyword evidence="7" id="KW-0732">Signal</keyword>
<dbReference type="AlphaFoldDB" id="A0A9P7MZ59"/>
<dbReference type="Gene3D" id="2.40.70.10">
    <property type="entry name" value="Acid Proteases"/>
    <property type="match status" value="2"/>
</dbReference>
<dbReference type="OrthoDB" id="2747330at2759"/>
<feature type="signal peptide" evidence="7">
    <location>
        <begin position="1"/>
        <end position="20"/>
    </location>
</feature>
<evidence type="ECO:0000256" key="5">
    <source>
        <dbReference type="PIRSR" id="PIRSR601461-1"/>
    </source>
</evidence>
<sequence length="410" mass="43686">MPSFGSLLVSLVAASSLAAAAPGATNPSSQSGTFSFPAVYNSNFKPHGPASLAKAYKKFGKPVPADVAAALEKRQQQGNVERSTGSAKATPSEDDEKYLTPVQIGTPPQTLNLQFDTGSSDLWVFSNETAADEVRGQTLYQPGKSSTAKRLSGLTWELLYGDGSSSSGNVYQDVVAVGNLKVQKQSVQTAQKVSGDFTNDTMTSGLMGLAFSSINDVQPTQQNTFMDNAKDLLDAPLFTADLKHHTDGKYNFGFIDAAAHKGPITYSPIDNSGGFWNWTSTGYAIGTNAFVKTPIHNIADSGTSLMLLPEEIVRAYYKAVPGAHYDKLEAGFIFECATKLPNFSFGVGNAKITIPGAFINYSRSRGTKCFGGLQTTENGFIIFGDIAFKAALVVFDVGKTRIGWAAKKLI</sequence>
<keyword evidence="2" id="KW-0645">Protease</keyword>
<dbReference type="FunFam" id="2.40.70.10:FF:000026">
    <property type="entry name" value="Endothiapepsin"/>
    <property type="match status" value="1"/>
</dbReference>
<dbReference type="PANTHER" id="PTHR47966">
    <property type="entry name" value="BETA-SITE APP-CLEAVING ENZYME, ISOFORM A-RELATED"/>
    <property type="match status" value="1"/>
</dbReference>
<feature type="active site" evidence="5">
    <location>
        <position position="300"/>
    </location>
</feature>